<comment type="subcellular location">
    <subcellularLocation>
        <location evidence="11">Cell inner membrane</location>
    </subcellularLocation>
    <subcellularLocation>
        <location evidence="1">Cell membrane</location>
        <topology evidence="1">Multi-pass membrane protein</topology>
    </subcellularLocation>
</comment>
<keyword evidence="5 11" id="KW-0808">Transferase</keyword>
<keyword evidence="10 11" id="KW-0012">Acyltransferase</keyword>
<keyword evidence="9 11" id="KW-0472">Membrane</keyword>
<dbReference type="Pfam" id="PF03062">
    <property type="entry name" value="MBOAT"/>
    <property type="match status" value="1"/>
</dbReference>
<protein>
    <recommendedName>
        <fullName evidence="11">Probable alginate O-acetylase</fullName>
        <ecNumber evidence="11">2.3.1.-</ecNumber>
    </recommendedName>
</protein>
<comment type="similarity">
    <text evidence="3 11">Belongs to the membrane-bound acyltransferase family.</text>
</comment>
<evidence type="ECO:0000256" key="12">
    <source>
        <dbReference type="SAM" id="Phobius"/>
    </source>
</evidence>
<dbReference type="PANTHER" id="PTHR13285">
    <property type="entry name" value="ACYLTRANSFERASE"/>
    <property type="match status" value="1"/>
</dbReference>
<evidence type="ECO:0000313" key="13">
    <source>
        <dbReference type="EMBL" id="MCX2975816.1"/>
    </source>
</evidence>
<evidence type="ECO:0000256" key="3">
    <source>
        <dbReference type="ARBA" id="ARBA00010323"/>
    </source>
</evidence>
<sequence length="501" mass="56483">MLFNSFAFLLLFLPLTLGLFYAARRWLSARISIALLVLTSFFFYAYWNPKYLLLLLASIAINYAFGRWLAVNNPSRFLLASGVTINLSLLGYFKYSGFLIASVNDAFDLSFGATSVVLPLAISFFTFQQIAYLVDCYRHAAHERNFMNYCLFVSFFPQLIAGPIVHHKEVMPQINRMLSRIDFTPNFAAGLSLLIVGLFKKVVIADNFAVYASRFFNSANEGALYAGDAWVGALSYHFQIYFDFSGYSDMAIGLGLLFGIVLPINFNSPYRSLSIIDFWRRWHMTLSRFLRDYLYFTLGGNRKGPSRRYVNLFATMLLGGLWHGAAWTFVVWGALHGSYLILNHWWRALFDRMGLGGLRSHSLYKVLSLLLTTLVIVIAWVYFRAPDITVANNTVLAMFGMGESGLSKSYGNYIVNAGFGSLVSLLWGAATSPLALTVVMFTGALLFTLYLPNSCQIFKLLDYEGACQWRPTLRWALLVGVLLACSLVGMFGASEFIYFQF</sequence>
<keyword evidence="11" id="KW-0997">Cell inner membrane</keyword>
<dbReference type="InterPro" id="IPR051085">
    <property type="entry name" value="MB_O-acyltransferase"/>
</dbReference>
<keyword evidence="6 11" id="KW-0812">Transmembrane</keyword>
<gene>
    <name evidence="13" type="ORF">EYC82_00420</name>
</gene>
<dbReference type="PIRSF" id="PIRSF016636">
    <property type="entry name" value="AlgI_DltB"/>
    <property type="match status" value="1"/>
</dbReference>
<keyword evidence="4 11" id="KW-1003">Cell membrane</keyword>
<organism evidence="13 14">
    <name type="scientific">Candidatus Marimicrobium litorale</name>
    <dbReference type="NCBI Taxonomy" id="2518991"/>
    <lineage>
        <taxon>Bacteria</taxon>
        <taxon>Pseudomonadati</taxon>
        <taxon>Pseudomonadota</taxon>
        <taxon>Gammaproteobacteria</taxon>
        <taxon>Cellvibrionales</taxon>
        <taxon>Halieaceae</taxon>
        <taxon>Marimicrobium</taxon>
    </lineage>
</organism>
<feature type="transmembrane region" description="Helical" evidence="12">
    <location>
        <begin position="77"/>
        <end position="95"/>
    </location>
</feature>
<proteinExistence type="inferred from homology"/>
<dbReference type="RefSeq" id="WP_279247578.1">
    <property type="nucleotide sequence ID" value="NZ_SHNO01000001.1"/>
</dbReference>
<dbReference type="PIRSF" id="PIRSF500217">
    <property type="entry name" value="AlgI"/>
    <property type="match status" value="1"/>
</dbReference>
<evidence type="ECO:0000256" key="9">
    <source>
        <dbReference type="ARBA" id="ARBA00023136"/>
    </source>
</evidence>
<feature type="transmembrane region" description="Helical" evidence="12">
    <location>
        <begin position="53"/>
        <end position="70"/>
    </location>
</feature>
<keyword evidence="7 11" id="KW-0016">Alginate biosynthesis</keyword>
<evidence type="ECO:0000256" key="6">
    <source>
        <dbReference type="ARBA" id="ARBA00022692"/>
    </source>
</evidence>
<keyword evidence="14" id="KW-1185">Reference proteome</keyword>
<comment type="pathway">
    <text evidence="2 11">Glycan biosynthesis; alginate biosynthesis.</text>
</comment>
<dbReference type="EMBL" id="SHNO01000001">
    <property type="protein sequence ID" value="MCX2975816.1"/>
    <property type="molecule type" value="Genomic_DNA"/>
</dbReference>
<dbReference type="Proteomes" id="UP001143304">
    <property type="component" value="Unassembled WGS sequence"/>
</dbReference>
<dbReference type="InterPro" id="IPR004299">
    <property type="entry name" value="MBOAT_fam"/>
</dbReference>
<feature type="transmembrane region" description="Helical" evidence="12">
    <location>
        <begin position="362"/>
        <end position="383"/>
    </location>
</feature>
<feature type="transmembrane region" description="Helical" evidence="12">
    <location>
        <begin position="473"/>
        <end position="499"/>
    </location>
</feature>
<name>A0ABT3T0N6_9GAMM</name>
<evidence type="ECO:0000256" key="8">
    <source>
        <dbReference type="ARBA" id="ARBA00022989"/>
    </source>
</evidence>
<evidence type="ECO:0000256" key="10">
    <source>
        <dbReference type="ARBA" id="ARBA00023315"/>
    </source>
</evidence>
<feature type="transmembrane region" description="Helical" evidence="12">
    <location>
        <begin position="434"/>
        <end position="452"/>
    </location>
</feature>
<dbReference type="InterPro" id="IPR028362">
    <property type="entry name" value="AlgI"/>
</dbReference>
<feature type="transmembrane region" description="Helical" evidence="12">
    <location>
        <begin position="247"/>
        <end position="266"/>
    </location>
</feature>
<feature type="transmembrane region" description="Helical" evidence="12">
    <location>
        <begin position="146"/>
        <end position="167"/>
    </location>
</feature>
<keyword evidence="8 12" id="KW-1133">Transmembrane helix</keyword>
<evidence type="ECO:0000256" key="7">
    <source>
        <dbReference type="ARBA" id="ARBA00022841"/>
    </source>
</evidence>
<reference evidence="13" key="1">
    <citation type="submission" date="2019-02" db="EMBL/GenBank/DDBJ databases">
        <authorList>
            <person name="Li S.-H."/>
        </authorList>
    </citation>
    <scope>NUCLEOTIDE SEQUENCE</scope>
    <source>
        <strain evidence="13">IMCC11814</strain>
    </source>
</reference>
<dbReference type="EC" id="2.3.1.-" evidence="11"/>
<feature type="transmembrane region" description="Helical" evidence="12">
    <location>
        <begin position="312"/>
        <end position="342"/>
    </location>
</feature>
<dbReference type="PANTHER" id="PTHR13285:SF23">
    <property type="entry name" value="TEICHOIC ACID D-ALANYLTRANSFERASE"/>
    <property type="match status" value="1"/>
</dbReference>
<feature type="transmembrane region" description="Helical" evidence="12">
    <location>
        <begin position="187"/>
        <end position="210"/>
    </location>
</feature>
<accession>A0ABT3T0N6</accession>
<evidence type="ECO:0000256" key="5">
    <source>
        <dbReference type="ARBA" id="ARBA00022679"/>
    </source>
</evidence>
<feature type="transmembrane region" description="Helical" evidence="12">
    <location>
        <begin position="222"/>
        <end position="241"/>
    </location>
</feature>
<evidence type="ECO:0000256" key="1">
    <source>
        <dbReference type="ARBA" id="ARBA00004651"/>
    </source>
</evidence>
<feature type="transmembrane region" description="Helical" evidence="12">
    <location>
        <begin position="115"/>
        <end position="134"/>
    </location>
</feature>
<dbReference type="InterPro" id="IPR024194">
    <property type="entry name" value="Ac/AlaTfrase_AlgI/DltB"/>
</dbReference>
<evidence type="ECO:0000313" key="14">
    <source>
        <dbReference type="Proteomes" id="UP001143304"/>
    </source>
</evidence>
<feature type="transmembrane region" description="Helical" evidence="12">
    <location>
        <begin position="6"/>
        <end position="23"/>
    </location>
</feature>
<evidence type="ECO:0000256" key="11">
    <source>
        <dbReference type="PIRNR" id="PIRNR016636"/>
    </source>
</evidence>
<evidence type="ECO:0000256" key="4">
    <source>
        <dbReference type="ARBA" id="ARBA00022475"/>
    </source>
</evidence>
<comment type="caution">
    <text evidence="13">The sequence shown here is derived from an EMBL/GenBank/DDBJ whole genome shotgun (WGS) entry which is preliminary data.</text>
</comment>
<feature type="transmembrane region" description="Helical" evidence="12">
    <location>
        <begin position="30"/>
        <end position="47"/>
    </location>
</feature>
<feature type="transmembrane region" description="Helical" evidence="12">
    <location>
        <begin position="410"/>
        <end position="428"/>
    </location>
</feature>
<evidence type="ECO:0000256" key="2">
    <source>
        <dbReference type="ARBA" id="ARBA00005182"/>
    </source>
</evidence>